<dbReference type="CDD" id="cd08645">
    <property type="entry name" value="FMT_core_GART"/>
    <property type="match status" value="1"/>
</dbReference>
<dbReference type="PANTHER" id="PTHR43369:SF2">
    <property type="entry name" value="PHOSPHORIBOSYLGLYCINAMIDE FORMYLTRANSFERASE"/>
    <property type="match status" value="1"/>
</dbReference>
<comment type="pathway">
    <text evidence="1 6">Purine metabolism; IMP biosynthesis via de novo pathway; N(2)-formyl-N(1)-(5-phospho-D-ribosyl)glycinamide from N(1)-(5-phospho-D-ribosyl)glycinamide (10-formyl THF route): step 1/1.</text>
</comment>
<comment type="catalytic activity">
    <reaction evidence="5 6">
        <text>N(1)-(5-phospho-beta-D-ribosyl)glycinamide + (6R)-10-formyltetrahydrofolate = N(2)-formyl-N(1)-(5-phospho-beta-D-ribosyl)glycinamide + (6S)-5,6,7,8-tetrahydrofolate + H(+)</text>
        <dbReference type="Rhea" id="RHEA:15053"/>
        <dbReference type="ChEBI" id="CHEBI:15378"/>
        <dbReference type="ChEBI" id="CHEBI:57453"/>
        <dbReference type="ChEBI" id="CHEBI:143788"/>
        <dbReference type="ChEBI" id="CHEBI:147286"/>
        <dbReference type="ChEBI" id="CHEBI:195366"/>
        <dbReference type="EC" id="2.1.2.2"/>
    </reaction>
</comment>
<dbReference type="Pfam" id="PF00551">
    <property type="entry name" value="Formyl_trans_N"/>
    <property type="match status" value="1"/>
</dbReference>
<dbReference type="SUPFAM" id="SSF53328">
    <property type="entry name" value="Formyltransferase"/>
    <property type="match status" value="1"/>
</dbReference>
<evidence type="ECO:0000256" key="5">
    <source>
        <dbReference type="ARBA" id="ARBA00047664"/>
    </source>
</evidence>
<dbReference type="GO" id="GO:0006189">
    <property type="term" value="P:'de novo' IMP biosynthetic process"/>
    <property type="evidence" value="ECO:0007669"/>
    <property type="project" value="UniProtKB-UniRule"/>
</dbReference>
<evidence type="ECO:0000256" key="3">
    <source>
        <dbReference type="ARBA" id="ARBA00022755"/>
    </source>
</evidence>
<dbReference type="InterPro" id="IPR036477">
    <property type="entry name" value="Formyl_transf_N_sf"/>
</dbReference>
<dbReference type="RefSeq" id="WP_087489243.1">
    <property type="nucleotide sequence ID" value="NZ_CP015579.1"/>
</dbReference>
<feature type="binding site" evidence="6">
    <location>
        <begin position="12"/>
        <end position="14"/>
    </location>
    <ligand>
        <name>N(1)-(5-phospho-beta-D-ribosyl)glycinamide</name>
        <dbReference type="ChEBI" id="CHEBI:143788"/>
    </ligand>
</feature>
<evidence type="ECO:0000313" key="8">
    <source>
        <dbReference type="EMBL" id="ARU94872.1"/>
    </source>
</evidence>
<evidence type="ECO:0000313" key="10">
    <source>
        <dbReference type="Proteomes" id="UP000195729"/>
    </source>
</evidence>
<comment type="similarity">
    <text evidence="4 6">Belongs to the GART family.</text>
</comment>
<feature type="site" description="Raises pKa of active site His" evidence="6">
    <location>
        <position position="147"/>
    </location>
</feature>
<sequence>MKKLVILISGTGTNLQAIIDACRSGQLNGSAEIVAVISNKASAGGLELARQAGIPARSLAQSDFADRQQFDQQLMSIADEYSPDLIVLAGYMRILSEGFVRHYSGRMINIHPSLLPAYPGLNTHRQVLENGDAEHGPSVHFVTEQLDGGPVILQSRIAVLPEETESQLQERVRQQEHIIYPQVIHWFAQNRLELKNHQAWLDGALLPVGGFQPGTIG</sequence>
<dbReference type="OrthoDB" id="9806170at2"/>
<evidence type="ECO:0000313" key="9">
    <source>
        <dbReference type="EMBL" id="ARU98910.1"/>
    </source>
</evidence>
<evidence type="ECO:0000256" key="4">
    <source>
        <dbReference type="ARBA" id="ARBA00038440"/>
    </source>
</evidence>
<protein>
    <recommendedName>
        <fullName evidence="6">Phosphoribosylglycinamide formyltransferase</fullName>
        <ecNumber evidence="6">2.1.2.2</ecNumber>
    </recommendedName>
    <alternativeName>
        <fullName evidence="6">5'-phosphoribosylglycinamide transformylase</fullName>
    </alternativeName>
    <alternativeName>
        <fullName evidence="6">GAR transformylase</fullName>
        <shortName evidence="6">GART</shortName>
    </alternativeName>
</protein>
<evidence type="ECO:0000313" key="11">
    <source>
        <dbReference type="Proteomes" id="UP000195814"/>
    </source>
</evidence>
<dbReference type="KEGG" id="tci:A7K98_14585"/>
<dbReference type="EMBL" id="CP015581">
    <property type="protein sequence ID" value="ARU98910.1"/>
    <property type="molecule type" value="Genomic_DNA"/>
</dbReference>
<organism evidence="8 11">
    <name type="scientific">Tatumella citrea</name>
    <name type="common">Pantoea citrea</name>
    <dbReference type="NCBI Taxonomy" id="53336"/>
    <lineage>
        <taxon>Bacteria</taxon>
        <taxon>Pseudomonadati</taxon>
        <taxon>Pseudomonadota</taxon>
        <taxon>Gammaproteobacteria</taxon>
        <taxon>Enterobacterales</taxon>
        <taxon>Erwiniaceae</taxon>
        <taxon>Tatumella</taxon>
    </lineage>
</organism>
<feature type="binding site" evidence="6">
    <location>
        <begin position="92"/>
        <end position="95"/>
    </location>
    <ligand>
        <name>(6R)-10-formyltetrahydrofolate</name>
        <dbReference type="ChEBI" id="CHEBI:195366"/>
    </ligand>
</feature>
<dbReference type="Proteomes" id="UP000195814">
    <property type="component" value="Chromosome"/>
</dbReference>
<dbReference type="Proteomes" id="UP000195729">
    <property type="component" value="Chromosome"/>
</dbReference>
<dbReference type="PANTHER" id="PTHR43369">
    <property type="entry name" value="PHOSPHORIBOSYLGLYCINAMIDE FORMYLTRANSFERASE"/>
    <property type="match status" value="1"/>
</dbReference>
<evidence type="ECO:0000256" key="2">
    <source>
        <dbReference type="ARBA" id="ARBA00022679"/>
    </source>
</evidence>
<feature type="active site" description="Proton donor" evidence="6">
    <location>
        <position position="111"/>
    </location>
</feature>
<keyword evidence="2 6" id="KW-0808">Transferase</keyword>
<comment type="function">
    <text evidence="6">Catalyzes the transfer of a formyl group from 10-formyltetrahydrofolate to 5-phospho-ribosyl-glycinamide (GAR), producing 5-phospho-ribosyl-N-formylglycinamide (FGAR) and tetrahydrofolate.</text>
</comment>
<dbReference type="GO" id="GO:0005829">
    <property type="term" value="C:cytosol"/>
    <property type="evidence" value="ECO:0007669"/>
    <property type="project" value="TreeGrafter"/>
</dbReference>
<feature type="domain" description="Formyl transferase N-terminal" evidence="7">
    <location>
        <begin position="2"/>
        <end position="184"/>
    </location>
</feature>
<keyword evidence="3 6" id="KW-0658">Purine biosynthesis</keyword>
<dbReference type="Gene3D" id="3.40.50.170">
    <property type="entry name" value="Formyl transferase, N-terminal domain"/>
    <property type="match status" value="1"/>
</dbReference>
<dbReference type="GO" id="GO:0004644">
    <property type="term" value="F:phosphoribosylglycinamide formyltransferase activity"/>
    <property type="evidence" value="ECO:0007669"/>
    <property type="project" value="UniProtKB-UniRule"/>
</dbReference>
<keyword evidence="10" id="KW-1185">Reference proteome</keyword>
<name>A0A1Y0LA00_TATCI</name>
<dbReference type="InterPro" id="IPR004607">
    <property type="entry name" value="GART"/>
</dbReference>
<dbReference type="HAMAP" id="MF_01930">
    <property type="entry name" value="PurN"/>
    <property type="match status" value="1"/>
</dbReference>
<feature type="binding site" evidence="6">
    <location>
        <position position="109"/>
    </location>
    <ligand>
        <name>(6R)-10-formyltetrahydrofolate</name>
        <dbReference type="ChEBI" id="CHEBI:195366"/>
    </ligand>
</feature>
<evidence type="ECO:0000256" key="6">
    <source>
        <dbReference type="HAMAP-Rule" id="MF_01930"/>
    </source>
</evidence>
<dbReference type="EMBL" id="CP015579">
    <property type="protein sequence ID" value="ARU94872.1"/>
    <property type="molecule type" value="Genomic_DNA"/>
</dbReference>
<gene>
    <name evidence="6" type="primary">purN</name>
    <name evidence="8" type="ORF">A7K98_14585</name>
    <name evidence="9" type="ORF">A7K99_14570</name>
</gene>
<accession>A0A1Y0LA00</accession>
<reference evidence="10 11" key="1">
    <citation type="submission" date="2016-05" db="EMBL/GenBank/DDBJ databases">
        <title>Complete genome sequence of two 2,5-diketo-D-glunonic acid producing strain Tatumella citrea.</title>
        <authorList>
            <person name="Duan C."/>
            <person name="Yang J."/>
            <person name="Yang S."/>
        </authorList>
    </citation>
    <scope>NUCLEOTIDE SEQUENCE [LARGE SCALE GENOMIC DNA]</scope>
    <source>
        <strain evidence="9 10">ATCC 39140</strain>
        <strain evidence="8 11">DSM 13699</strain>
    </source>
</reference>
<feature type="binding site" evidence="6">
    <location>
        <position position="67"/>
    </location>
    <ligand>
        <name>(6R)-10-formyltetrahydrofolate</name>
        <dbReference type="ChEBI" id="CHEBI:195366"/>
    </ligand>
</feature>
<evidence type="ECO:0000259" key="7">
    <source>
        <dbReference type="Pfam" id="PF00551"/>
    </source>
</evidence>
<dbReference type="NCBIfam" id="TIGR00639">
    <property type="entry name" value="PurN"/>
    <property type="match status" value="1"/>
</dbReference>
<dbReference type="InterPro" id="IPR002376">
    <property type="entry name" value="Formyl_transf_N"/>
</dbReference>
<dbReference type="PROSITE" id="PS00373">
    <property type="entry name" value="GART"/>
    <property type="match status" value="1"/>
</dbReference>
<proteinExistence type="inferred from homology"/>
<dbReference type="UniPathway" id="UPA00074">
    <property type="reaction ID" value="UER00126"/>
</dbReference>
<dbReference type="EC" id="2.1.2.2" evidence="6"/>
<evidence type="ECO:0000256" key="1">
    <source>
        <dbReference type="ARBA" id="ARBA00005054"/>
    </source>
</evidence>
<dbReference type="AlphaFoldDB" id="A0A1Y0LA00"/>
<dbReference type="InterPro" id="IPR001555">
    <property type="entry name" value="GART_AS"/>
</dbReference>